<dbReference type="PANTHER" id="PTHR23200">
    <property type="entry name" value="METALLO-BETA-LACTAMASE DOMAIN-CONTAINING PROTEIN 1"/>
    <property type="match status" value="1"/>
</dbReference>
<protein>
    <submittedName>
        <fullName evidence="4">Lactamase_B domain-containing protein</fullName>
    </submittedName>
</protein>
<proteinExistence type="predicted"/>
<name>A0A7E4US86_PANRE</name>
<evidence type="ECO:0000259" key="2">
    <source>
        <dbReference type="Pfam" id="PF00753"/>
    </source>
</evidence>
<feature type="region of interest" description="Disordered" evidence="1">
    <location>
        <begin position="1"/>
        <end position="20"/>
    </location>
</feature>
<keyword evidence="3" id="KW-1185">Reference proteome</keyword>
<dbReference type="Pfam" id="PF00753">
    <property type="entry name" value="Lactamase_B"/>
    <property type="match status" value="1"/>
</dbReference>
<sequence>MDINADLTNPSNKKPQNPSSLFATLPFLPKPILKPERYLKSVRAKRTILSELPPRIANFENLSFNSVYLPMPDPHKKPYDGPTVIPILYGNYSVEGDRILMTSSVILILDEKSNATATERCYILVDTGLPLFKNSLIGAFAAHGLKVTDISTIVLTHTDVDAVGNLNLFALSDIYTENKVVNRQYVYVQKTAPSFDSRRSGLPFRPLCDNTDVFLTPGLTPRDLSVVVKNVTDYGTIAVVGNLISTESDLTSNTSVTEQSLDEEQEKLWRATRSEVVCLADYIVPGHGPTFKVTPAMKASFGCAA</sequence>
<reference evidence="3" key="1">
    <citation type="journal article" date="2013" name="Genetics">
        <title>The draft genome and transcriptome of Panagrellus redivivus are shaped by the harsh demands of a free-living lifestyle.</title>
        <authorList>
            <person name="Srinivasan J."/>
            <person name="Dillman A.R."/>
            <person name="Macchietto M.G."/>
            <person name="Heikkinen L."/>
            <person name="Lakso M."/>
            <person name="Fracchia K.M."/>
            <person name="Antoshechkin I."/>
            <person name="Mortazavi A."/>
            <person name="Wong G."/>
            <person name="Sternberg P.W."/>
        </authorList>
    </citation>
    <scope>NUCLEOTIDE SEQUENCE [LARGE SCALE GENOMIC DNA]</scope>
    <source>
        <strain evidence="3">MT8872</strain>
    </source>
</reference>
<dbReference type="InterPro" id="IPR001279">
    <property type="entry name" value="Metallo-B-lactamas"/>
</dbReference>
<dbReference type="WBParaSite" id="Pan_g12227.t1">
    <property type="protein sequence ID" value="Pan_g12227.t1"/>
    <property type="gene ID" value="Pan_g12227"/>
</dbReference>
<dbReference type="InterPro" id="IPR036866">
    <property type="entry name" value="RibonucZ/Hydroxyglut_hydro"/>
</dbReference>
<dbReference type="AlphaFoldDB" id="A0A7E4US86"/>
<dbReference type="Proteomes" id="UP000492821">
    <property type="component" value="Unassembled WGS sequence"/>
</dbReference>
<accession>A0A7E4US86</accession>
<feature type="domain" description="Metallo-beta-lactamase" evidence="2">
    <location>
        <begin position="118"/>
        <end position="287"/>
    </location>
</feature>
<dbReference type="InterPro" id="IPR039344">
    <property type="entry name" value="MBLAC1"/>
</dbReference>
<dbReference type="Gene3D" id="3.60.15.10">
    <property type="entry name" value="Ribonuclease Z/Hydroxyacylglutathione hydrolase-like"/>
    <property type="match status" value="1"/>
</dbReference>
<organism evidence="3 4">
    <name type="scientific">Panagrellus redivivus</name>
    <name type="common">Microworm</name>
    <dbReference type="NCBI Taxonomy" id="6233"/>
    <lineage>
        <taxon>Eukaryota</taxon>
        <taxon>Metazoa</taxon>
        <taxon>Ecdysozoa</taxon>
        <taxon>Nematoda</taxon>
        <taxon>Chromadorea</taxon>
        <taxon>Rhabditida</taxon>
        <taxon>Tylenchina</taxon>
        <taxon>Panagrolaimomorpha</taxon>
        <taxon>Panagrolaimoidea</taxon>
        <taxon>Panagrolaimidae</taxon>
        <taxon>Panagrellus</taxon>
    </lineage>
</organism>
<reference evidence="4" key="2">
    <citation type="submission" date="2020-10" db="UniProtKB">
        <authorList>
            <consortium name="WormBaseParasite"/>
        </authorList>
    </citation>
    <scope>IDENTIFICATION</scope>
</reference>
<evidence type="ECO:0000313" key="3">
    <source>
        <dbReference type="Proteomes" id="UP000492821"/>
    </source>
</evidence>
<dbReference type="SUPFAM" id="SSF56281">
    <property type="entry name" value="Metallo-hydrolase/oxidoreductase"/>
    <property type="match status" value="1"/>
</dbReference>
<dbReference type="PANTHER" id="PTHR23200:SF49">
    <property type="entry name" value="METALLO-BETA-LACTAMASE DOMAIN-CONTAINING PROTEIN"/>
    <property type="match status" value="1"/>
</dbReference>
<evidence type="ECO:0000313" key="4">
    <source>
        <dbReference type="WBParaSite" id="Pan_g12227.t1"/>
    </source>
</evidence>
<evidence type="ECO:0000256" key="1">
    <source>
        <dbReference type="SAM" id="MobiDB-lite"/>
    </source>
</evidence>